<organism evidence="3">
    <name type="scientific">Albugo laibachii Nc14</name>
    <dbReference type="NCBI Taxonomy" id="890382"/>
    <lineage>
        <taxon>Eukaryota</taxon>
        <taxon>Sar</taxon>
        <taxon>Stramenopiles</taxon>
        <taxon>Oomycota</taxon>
        <taxon>Peronosporomycetes</taxon>
        <taxon>Albuginales</taxon>
        <taxon>Albuginaceae</taxon>
        <taxon>Albugo</taxon>
    </lineage>
</organism>
<feature type="compositionally biased region" description="Basic residues" evidence="1">
    <location>
        <begin position="814"/>
        <end position="825"/>
    </location>
</feature>
<protein>
    <submittedName>
        <fullName evidence="3">Uncharacterized protein AlNc14C113G6437</fullName>
    </submittedName>
</protein>
<dbReference type="Gene3D" id="1.10.8.270">
    <property type="entry name" value="putative rabgap domain of human tbc1 domain family member 14 like domains"/>
    <property type="match status" value="1"/>
</dbReference>
<feature type="region of interest" description="Disordered" evidence="1">
    <location>
        <begin position="1064"/>
        <end position="1096"/>
    </location>
</feature>
<dbReference type="Gene3D" id="1.10.418.10">
    <property type="entry name" value="Calponin-like domain"/>
    <property type="match status" value="1"/>
</dbReference>
<evidence type="ECO:0000256" key="1">
    <source>
        <dbReference type="SAM" id="MobiDB-lite"/>
    </source>
</evidence>
<accession>F0WIP4</accession>
<dbReference type="InterPro" id="IPR036872">
    <property type="entry name" value="CH_dom_sf"/>
</dbReference>
<sequence length="1140" mass="129190">MSSGSIKMIPKARSLASLEQQVSLPTISDVNASKIAQRWVELILNEKFSDDFALVARNGQVLCELMKCIFSALGLAYREYHSEEDWKKSFCLMELSPSLQQQSPMFRNLYEPSSSQSLRSKAMMLESKLGRSLQGKKKNDQLRQEARSIMLQNDVAKRQAFHKITHYTKCCLVLGVAAQNCFEPEDLYELRALEKVFRNILALQSCALALSIRRTLEDKCWRYSLEERPDDKELLKVTDLSRSSELKRLPDAMEVTHDIWECLLTDYEETQSRWAALSIESENSDDIDQAHSNTDVESNIESSRTEGLAELAHEVWIMEERIRSLLLSDDLQGSYVPDQMHGKLWLLASGAAIEMQRRQGYYQQLLTIQPDRTEALRQIDADLLRTVSPTEETWNEEKTAMMQRILIAYSLHNTKLGYCQGLNFIVSRLLQFLPYEEEVFFLLIKMIDIVPEDYYTTMLGLAVDQHVFADFVRLQLPDIVNRLTLLGGSGVELSLACTEWFLTLFASPCSKEITARILFQMSLALLHHSQEKLVRCDSYGNILNELNKLGRSNINPHLLSQVSRSQNCVIRSRIEDFRAHHRIQLASGIAISSLDDDDPQQSDALCTSPHGDKVDLRQKIFGRRKQSILKCVDKHSHYANRNARTFERHLSSECIAHIQHSQSNLYHASYYDSEITLNVIDAYWGTAESYSQWGAQNVRHIVLPDQDYTNDAWSPDYLDDIKMKGNNSCVSDPSGSQSMMADSEFWKDKKVNNVKANEDYNFRGHFADIRASQPHNHNRMQAFHHKAHTAHTPPASWIQKLDYWQKGLREQKERKKAKKARHKAGRSMQGSKSSGMDSATTFGNSRFDGFGKPQYVPNHPINGIRHSDEHLSGRSSQAQLIPRSSSFVSNRDSGRPEASLSSRSASDYQLQALYEDRTAVDLERDCSMEKTITDLKANMYDAKSISIRDLHPSHAETYSPTLTSGASETIDILPLQNITKVESTLIVPQSQHDELRSACQERRPKESTLPPRFGPPSDHLSASADRSAITTERLSYRGKSDNLEILRDRAHVVAYLQRKASDAGSIAGSLSRSSPRERPCGSSSRCSGSSSNSSALGTDQLRLSYAGSYTSRTLPPSFQRGSLSFFDRFSLDVENYSDAS</sequence>
<feature type="region of interest" description="Disordered" evidence="1">
    <location>
        <begin position="989"/>
        <end position="1028"/>
    </location>
</feature>
<reference evidence="3" key="1">
    <citation type="journal article" date="2011" name="PLoS Biol.">
        <title>Gene gain and loss during evolution of obligate parasitism in the white rust pathogen of Arabidopsis thaliana.</title>
        <authorList>
            <person name="Kemen E."/>
            <person name="Gardiner A."/>
            <person name="Schultz-Larsen T."/>
            <person name="Kemen A.C."/>
            <person name="Balmuth A.L."/>
            <person name="Robert-Seilaniantz A."/>
            <person name="Bailey K."/>
            <person name="Holub E."/>
            <person name="Studholme D.J."/>
            <person name="Maclean D."/>
            <person name="Jones J.D."/>
        </authorList>
    </citation>
    <scope>NUCLEOTIDE SEQUENCE</scope>
</reference>
<dbReference type="EMBL" id="FR824158">
    <property type="protein sequence ID" value="CCA21135.1"/>
    <property type="molecule type" value="Genomic_DNA"/>
</dbReference>
<proteinExistence type="predicted"/>
<evidence type="ECO:0000313" key="3">
    <source>
        <dbReference type="EMBL" id="CCA21135.1"/>
    </source>
</evidence>
<dbReference type="Pfam" id="PF00566">
    <property type="entry name" value="RabGAP-TBC"/>
    <property type="match status" value="1"/>
</dbReference>
<dbReference type="HOGENOM" id="CLU_009672_0_0_1"/>
<dbReference type="SUPFAM" id="SSF47923">
    <property type="entry name" value="Ypt/Rab-GAP domain of gyp1p"/>
    <property type="match status" value="2"/>
</dbReference>
<evidence type="ECO:0000259" key="2">
    <source>
        <dbReference type="PROSITE" id="PS50086"/>
    </source>
</evidence>
<dbReference type="InterPro" id="IPR050302">
    <property type="entry name" value="Rab_GAP_TBC_domain"/>
</dbReference>
<feature type="domain" description="Rab-GAP TBC" evidence="2">
    <location>
        <begin position="335"/>
        <end position="525"/>
    </location>
</feature>
<gene>
    <name evidence="3" type="primary">AlNc14C113G6437</name>
    <name evidence="3" type="ORF">ALNC14_072780</name>
</gene>
<dbReference type="InterPro" id="IPR035969">
    <property type="entry name" value="Rab-GAP_TBC_sf"/>
</dbReference>
<dbReference type="PANTHER" id="PTHR47219">
    <property type="entry name" value="RAB GTPASE-ACTIVATING PROTEIN 1-LIKE"/>
    <property type="match status" value="1"/>
</dbReference>
<reference evidence="3" key="2">
    <citation type="submission" date="2011-02" db="EMBL/GenBank/DDBJ databases">
        <authorList>
            <person name="MacLean D."/>
        </authorList>
    </citation>
    <scope>NUCLEOTIDE SEQUENCE</scope>
</reference>
<feature type="region of interest" description="Disordered" evidence="1">
    <location>
        <begin position="811"/>
        <end position="905"/>
    </location>
</feature>
<feature type="compositionally biased region" description="Polar residues" evidence="1">
    <location>
        <begin position="828"/>
        <end position="844"/>
    </location>
</feature>
<dbReference type="AlphaFoldDB" id="F0WIP4"/>
<feature type="compositionally biased region" description="Polar residues" evidence="1">
    <location>
        <begin position="873"/>
        <end position="891"/>
    </location>
</feature>
<dbReference type="GO" id="GO:0031267">
    <property type="term" value="F:small GTPase binding"/>
    <property type="evidence" value="ECO:0007669"/>
    <property type="project" value="TreeGrafter"/>
</dbReference>
<dbReference type="PANTHER" id="PTHR47219:SF20">
    <property type="entry name" value="TBC1 DOMAIN FAMILY MEMBER 2B"/>
    <property type="match status" value="1"/>
</dbReference>
<feature type="compositionally biased region" description="Basic and acidic residues" evidence="1">
    <location>
        <begin position="991"/>
        <end position="1006"/>
    </location>
</feature>
<dbReference type="Gene3D" id="1.10.472.80">
    <property type="entry name" value="Ypt/Rab-GAP domain of gyp1p, domain 3"/>
    <property type="match status" value="1"/>
</dbReference>
<dbReference type="GO" id="GO:0005096">
    <property type="term" value="F:GTPase activator activity"/>
    <property type="evidence" value="ECO:0007669"/>
    <property type="project" value="TreeGrafter"/>
</dbReference>
<dbReference type="SUPFAM" id="SSF47576">
    <property type="entry name" value="Calponin-homology domain, CH-domain"/>
    <property type="match status" value="1"/>
</dbReference>
<dbReference type="InterPro" id="IPR000195">
    <property type="entry name" value="Rab-GAP-TBC_dom"/>
</dbReference>
<dbReference type="SMART" id="SM00164">
    <property type="entry name" value="TBC"/>
    <property type="match status" value="1"/>
</dbReference>
<name>F0WIP4_9STRA</name>
<dbReference type="PROSITE" id="PS50086">
    <property type="entry name" value="TBC_RABGAP"/>
    <property type="match status" value="1"/>
</dbReference>
<feature type="compositionally biased region" description="Low complexity" evidence="1">
    <location>
        <begin position="1080"/>
        <end position="1094"/>
    </location>
</feature>